<organism evidence="1 2">
    <name type="scientific">Olivibacter oleidegradans</name>
    <dbReference type="NCBI Taxonomy" id="760123"/>
    <lineage>
        <taxon>Bacteria</taxon>
        <taxon>Pseudomonadati</taxon>
        <taxon>Bacteroidota</taxon>
        <taxon>Sphingobacteriia</taxon>
        <taxon>Sphingobacteriales</taxon>
        <taxon>Sphingobacteriaceae</taxon>
        <taxon>Olivibacter</taxon>
    </lineage>
</organism>
<dbReference type="InterPro" id="IPR038056">
    <property type="entry name" value="YjbR-like_sf"/>
</dbReference>
<protein>
    <submittedName>
        <fullName evidence="1">MmcQ/YjbR family DNA-binding protein</fullName>
    </submittedName>
</protein>
<comment type="caution">
    <text evidence="1">The sequence shown here is derived from an EMBL/GenBank/DDBJ whole genome shotgun (WGS) entry which is preliminary data.</text>
</comment>
<name>A0ABV6HN25_9SPHI</name>
<dbReference type="SUPFAM" id="SSF142906">
    <property type="entry name" value="YjbR-like"/>
    <property type="match status" value="1"/>
</dbReference>
<dbReference type="GO" id="GO:0003677">
    <property type="term" value="F:DNA binding"/>
    <property type="evidence" value="ECO:0007669"/>
    <property type="project" value="UniProtKB-KW"/>
</dbReference>
<sequence length="114" mass="13334">MVTIRQFRELALSLPEVMERAHFDKASFVVNKRIFATLSEFENSACVKLSEIDQYVFSSFNKSSIYPVPNKWGKRGWTFLLLDHVEEELFKDAVITAYCNIAPKRLEERVKNKE</sequence>
<proteinExistence type="predicted"/>
<reference evidence="1 2" key="1">
    <citation type="submission" date="2024-09" db="EMBL/GenBank/DDBJ databases">
        <authorList>
            <person name="Sun Q."/>
            <person name="Mori K."/>
        </authorList>
    </citation>
    <scope>NUCLEOTIDE SEQUENCE [LARGE SCALE GENOMIC DNA]</scope>
    <source>
        <strain evidence="1 2">CCM 7765</strain>
    </source>
</reference>
<keyword evidence="2" id="KW-1185">Reference proteome</keyword>
<dbReference type="Pfam" id="PF04237">
    <property type="entry name" value="YjbR"/>
    <property type="match status" value="1"/>
</dbReference>
<accession>A0ABV6HN25</accession>
<gene>
    <name evidence="1" type="ORF">ACFFI0_17115</name>
</gene>
<dbReference type="Gene3D" id="3.90.1150.30">
    <property type="match status" value="1"/>
</dbReference>
<dbReference type="EMBL" id="JBHLWO010000002">
    <property type="protein sequence ID" value="MFC0320047.1"/>
    <property type="molecule type" value="Genomic_DNA"/>
</dbReference>
<dbReference type="InterPro" id="IPR058532">
    <property type="entry name" value="YjbR/MT2646/Rv2570-like"/>
</dbReference>
<dbReference type="Proteomes" id="UP001589774">
    <property type="component" value="Unassembled WGS sequence"/>
</dbReference>
<keyword evidence="1" id="KW-0238">DNA-binding</keyword>
<evidence type="ECO:0000313" key="1">
    <source>
        <dbReference type="EMBL" id="MFC0320047.1"/>
    </source>
</evidence>
<dbReference type="RefSeq" id="WP_130855355.1">
    <property type="nucleotide sequence ID" value="NZ_JBHLWO010000002.1"/>
</dbReference>
<evidence type="ECO:0000313" key="2">
    <source>
        <dbReference type="Proteomes" id="UP001589774"/>
    </source>
</evidence>